<feature type="transmembrane region" description="Helical" evidence="6">
    <location>
        <begin position="232"/>
        <end position="251"/>
    </location>
</feature>
<protein>
    <submittedName>
        <fullName evidence="8">ABC transporter permease</fullName>
    </submittedName>
</protein>
<feature type="transmembrane region" description="Helical" evidence="6">
    <location>
        <begin position="315"/>
        <end position="333"/>
    </location>
</feature>
<feature type="transmembrane region" description="Helical" evidence="6">
    <location>
        <begin position="180"/>
        <end position="202"/>
    </location>
</feature>
<accession>A0A5J6MSL1</accession>
<dbReference type="InterPro" id="IPR001851">
    <property type="entry name" value="ABC_transp_permease"/>
</dbReference>
<reference evidence="8 9" key="1">
    <citation type="submission" date="2019-08" db="EMBL/GenBank/DDBJ databases">
        <title>Hyperibacter terrae gen. nov., sp. nov. and Hyperibacter viscosus sp. nov., two new members in the family Rhodospirillaceae isolated from the rhizosphere of Hypericum perforatum.</title>
        <authorList>
            <person name="Noviana Z."/>
        </authorList>
    </citation>
    <scope>NUCLEOTIDE SEQUENCE [LARGE SCALE GENOMIC DNA]</scope>
    <source>
        <strain evidence="8 9">R5959</strain>
    </source>
</reference>
<proteinExistence type="predicted"/>
<keyword evidence="9" id="KW-1185">Reference proteome</keyword>
<name>A0A5J6MSL1_9PROT</name>
<dbReference type="InterPro" id="IPR018119">
    <property type="entry name" value="Strictosidine_synth_cons-reg"/>
</dbReference>
<sequence length="704" mass="76649">MRETAARLRYKYVPDHLLGEILSKNWIDNTIPFLALLASLLVFSSLIPDFLSLGNLTVAAKQLGEFTFVTYAMAVVMIAGGIDLSVGSNFALGNFTMLVLMNVAGWPAWLAAPAAILVCALIGLLNGWLIGYLRLRAFLTTLATLIIVRSLVDWLLLRYSVDIVMNVPDSPLRDFLADGIILYIPVSFWAAILFGIGAHIFLSRTRPGWHIMAIGGSRKSAYNVGISVRRTICLTYVASGALCGVAGALYAARLGSAGSDTGVGMEIMALTAAVLGGNSLGGGRGSVAKAIMGAIIVLTVTNGLVQLGLQSGASSIALGFILLLAIAVDVRWLKNRHKLLAKVYLSPAYLALPPSPSTAIGSDSPFALNDKLKDVDLIGLGQVEGPEDVIFDRAGNLYCGTRQGDIMRFPGPDHRTMELFAHVGGWPLGLAFDKDENLLICVGGMGLYGVRPNREVFKLTDETNRTRFSIIDDSRLRIADDLDIAPDGRVFFSEATVRYEAADWVYDAMEGRGNGRIVCYDPRNQRTHTVLRNLVFPNGVCLAHDGKSILFSETWGCRINRYWLEGPKAGTLERLIPALPGYPDNINRASDGTYWLALVGMRTPSMDLALQLPGFRRRMTHRVSAQELLFPNINTGCVVKFDDSGRVLGSLWDQSGQNHPMITSMREHQGHLYLGGLLNNRIGKYRIPGADPDWTGVASYWGTR</sequence>
<evidence type="ECO:0000256" key="2">
    <source>
        <dbReference type="ARBA" id="ARBA00022475"/>
    </source>
</evidence>
<dbReference type="FunFam" id="2.120.10.30:FF:000066">
    <property type="entry name" value="ABC transporter permease protein"/>
    <property type="match status" value="1"/>
</dbReference>
<keyword evidence="4 6" id="KW-1133">Transmembrane helix</keyword>
<dbReference type="Pfam" id="PF20067">
    <property type="entry name" value="SSL_N"/>
    <property type="match status" value="1"/>
</dbReference>
<dbReference type="Proteomes" id="UP000325797">
    <property type="component" value="Chromosome"/>
</dbReference>
<dbReference type="InterPro" id="IPR011042">
    <property type="entry name" value="6-blade_b-propeller_TolB-like"/>
</dbReference>
<evidence type="ECO:0000256" key="3">
    <source>
        <dbReference type="ARBA" id="ARBA00022692"/>
    </source>
</evidence>
<evidence type="ECO:0000256" key="4">
    <source>
        <dbReference type="ARBA" id="ARBA00022989"/>
    </source>
</evidence>
<feature type="transmembrane region" description="Helical" evidence="6">
    <location>
        <begin position="290"/>
        <end position="309"/>
    </location>
</feature>
<evidence type="ECO:0000256" key="6">
    <source>
        <dbReference type="SAM" id="Phobius"/>
    </source>
</evidence>
<dbReference type="PANTHER" id="PTHR32196">
    <property type="entry name" value="ABC TRANSPORTER PERMEASE PROTEIN YPHD-RELATED-RELATED"/>
    <property type="match status" value="1"/>
</dbReference>
<feature type="domain" description="Strictosidine synthase conserved region" evidence="7">
    <location>
        <begin position="480"/>
        <end position="566"/>
    </location>
</feature>
<dbReference type="Pfam" id="PF03088">
    <property type="entry name" value="Str_synth"/>
    <property type="match status" value="1"/>
</dbReference>
<feature type="transmembrane region" description="Helical" evidence="6">
    <location>
        <begin position="63"/>
        <end position="86"/>
    </location>
</feature>
<dbReference type="Pfam" id="PF02653">
    <property type="entry name" value="BPD_transp_2"/>
    <property type="match status" value="1"/>
</dbReference>
<dbReference type="SUPFAM" id="SSF63829">
    <property type="entry name" value="Calcium-dependent phosphotriesterase"/>
    <property type="match status" value="1"/>
</dbReference>
<keyword evidence="2" id="KW-1003">Cell membrane</keyword>
<keyword evidence="3 6" id="KW-0812">Transmembrane</keyword>
<gene>
    <name evidence="8" type="ORF">FRZ61_02710</name>
</gene>
<dbReference type="KEGG" id="hadh:FRZ61_02710"/>
<dbReference type="PANTHER" id="PTHR32196:SF72">
    <property type="entry name" value="RIBOSE IMPORT PERMEASE PROTEIN RBSC"/>
    <property type="match status" value="1"/>
</dbReference>
<dbReference type="GO" id="GO:0005886">
    <property type="term" value="C:plasma membrane"/>
    <property type="evidence" value="ECO:0007669"/>
    <property type="project" value="UniProtKB-SubCell"/>
</dbReference>
<feature type="transmembrane region" description="Helical" evidence="6">
    <location>
        <begin position="31"/>
        <end position="51"/>
    </location>
</feature>
<evidence type="ECO:0000313" key="8">
    <source>
        <dbReference type="EMBL" id="QEX20354.1"/>
    </source>
</evidence>
<organism evidence="8 9">
    <name type="scientific">Hypericibacter adhaerens</name>
    <dbReference type="NCBI Taxonomy" id="2602016"/>
    <lineage>
        <taxon>Bacteria</taxon>
        <taxon>Pseudomonadati</taxon>
        <taxon>Pseudomonadota</taxon>
        <taxon>Alphaproteobacteria</taxon>
        <taxon>Rhodospirillales</taxon>
        <taxon>Dongiaceae</taxon>
        <taxon>Hypericibacter</taxon>
    </lineage>
</organism>
<feature type="transmembrane region" description="Helical" evidence="6">
    <location>
        <begin position="106"/>
        <end position="125"/>
    </location>
</feature>
<evidence type="ECO:0000313" key="9">
    <source>
        <dbReference type="Proteomes" id="UP000325797"/>
    </source>
</evidence>
<comment type="subcellular location">
    <subcellularLocation>
        <location evidence="1">Cell membrane</location>
        <topology evidence="1">Multi-pass membrane protein</topology>
    </subcellularLocation>
</comment>
<feature type="transmembrane region" description="Helical" evidence="6">
    <location>
        <begin position="137"/>
        <end position="160"/>
    </location>
</feature>
<keyword evidence="5 6" id="KW-0472">Membrane</keyword>
<evidence type="ECO:0000256" key="5">
    <source>
        <dbReference type="ARBA" id="ARBA00023136"/>
    </source>
</evidence>
<dbReference type="AlphaFoldDB" id="A0A5J6MSL1"/>
<evidence type="ECO:0000256" key="1">
    <source>
        <dbReference type="ARBA" id="ARBA00004651"/>
    </source>
</evidence>
<dbReference type="GO" id="GO:0022857">
    <property type="term" value="F:transmembrane transporter activity"/>
    <property type="evidence" value="ECO:0007669"/>
    <property type="project" value="InterPro"/>
</dbReference>
<dbReference type="CDD" id="cd06579">
    <property type="entry name" value="TM_PBP1_transp_AraH_like"/>
    <property type="match status" value="1"/>
</dbReference>
<evidence type="ECO:0000259" key="7">
    <source>
        <dbReference type="Pfam" id="PF03088"/>
    </source>
</evidence>
<dbReference type="Gene3D" id="2.120.10.30">
    <property type="entry name" value="TolB, C-terminal domain"/>
    <property type="match status" value="1"/>
</dbReference>
<dbReference type="EMBL" id="CP042582">
    <property type="protein sequence ID" value="QEX20354.1"/>
    <property type="molecule type" value="Genomic_DNA"/>
</dbReference>